<dbReference type="Proteomes" id="UP000004994">
    <property type="component" value="Chromosome 5"/>
</dbReference>
<sequence>MFASGKGRLPIASIINQIMHVLAPAYAHRLGYFSVDKRQKASAKASALHPNDISQQYTT</sequence>
<evidence type="ECO:0000313" key="1">
    <source>
        <dbReference type="EnsemblPlants" id="Solyc05g016490.1.1.1"/>
    </source>
</evidence>
<organism evidence="1">
    <name type="scientific">Solanum lycopersicum</name>
    <name type="common">Tomato</name>
    <name type="synonym">Lycopersicon esculentum</name>
    <dbReference type="NCBI Taxonomy" id="4081"/>
    <lineage>
        <taxon>Eukaryota</taxon>
        <taxon>Viridiplantae</taxon>
        <taxon>Streptophyta</taxon>
        <taxon>Embryophyta</taxon>
        <taxon>Tracheophyta</taxon>
        <taxon>Spermatophyta</taxon>
        <taxon>Magnoliopsida</taxon>
        <taxon>eudicotyledons</taxon>
        <taxon>Gunneridae</taxon>
        <taxon>Pentapetalae</taxon>
        <taxon>asterids</taxon>
        <taxon>lamiids</taxon>
        <taxon>Solanales</taxon>
        <taxon>Solanaceae</taxon>
        <taxon>Solanoideae</taxon>
        <taxon>Solaneae</taxon>
        <taxon>Solanum</taxon>
        <taxon>Solanum subgen. Lycopersicon</taxon>
    </lineage>
</organism>
<proteinExistence type="predicted"/>
<protein>
    <submittedName>
        <fullName evidence="1">Uncharacterized protein</fullName>
    </submittedName>
</protein>
<dbReference type="InParanoid" id="A0A3Q7HAR5"/>
<dbReference type="AlphaFoldDB" id="A0A3Q7HAR5"/>
<dbReference type="EnsemblPlants" id="Solyc05g016490.1.1">
    <property type="protein sequence ID" value="Solyc05g016490.1.1.1"/>
    <property type="gene ID" value="Solyc05g016490.1"/>
</dbReference>
<keyword evidence="2" id="KW-1185">Reference proteome</keyword>
<dbReference type="Gramene" id="Solyc05g016490.1.1">
    <property type="protein sequence ID" value="Solyc05g016490.1.1.1"/>
    <property type="gene ID" value="Solyc05g016490.1"/>
</dbReference>
<evidence type="ECO:0000313" key="2">
    <source>
        <dbReference type="Proteomes" id="UP000004994"/>
    </source>
</evidence>
<accession>A0A3Q7HAR5</accession>
<dbReference type="PaxDb" id="4081-Solyc05g016490.1.1"/>
<reference evidence="1" key="2">
    <citation type="submission" date="2019-01" db="UniProtKB">
        <authorList>
            <consortium name="EnsemblPlants"/>
        </authorList>
    </citation>
    <scope>IDENTIFICATION</scope>
    <source>
        <strain evidence="1">cv. Heinz 1706</strain>
    </source>
</reference>
<reference evidence="1" key="1">
    <citation type="journal article" date="2012" name="Nature">
        <title>The tomato genome sequence provides insights into fleshy fruit evolution.</title>
        <authorList>
            <consortium name="Tomato Genome Consortium"/>
        </authorList>
    </citation>
    <scope>NUCLEOTIDE SEQUENCE [LARGE SCALE GENOMIC DNA]</scope>
    <source>
        <strain evidence="1">cv. Heinz 1706</strain>
    </source>
</reference>
<name>A0A3Q7HAR5_SOLLC</name>